<name>A0A6G7KBW1_9LACT</name>
<feature type="compositionally biased region" description="Basic residues" evidence="1">
    <location>
        <begin position="229"/>
        <end position="241"/>
    </location>
</feature>
<gene>
    <name evidence="3" type="ORF">G7057_10080</name>
</gene>
<dbReference type="EMBL" id="CP049740">
    <property type="protein sequence ID" value="QII82749.1"/>
    <property type="molecule type" value="Genomic_DNA"/>
</dbReference>
<reference evidence="3 4" key="1">
    <citation type="journal article" date="2017" name="Int. J. Syst. Evol. Microbiol.">
        <title>Jeotgalibaca porci sp. nov. and Jeotgalibaca arthritidis sp. nov., isolated from pigs, and emended description of the genus Jeotgalibaca.</title>
        <authorList>
            <person name="Zamora L."/>
            <person name="Perez-Sancho M."/>
            <person name="Dominguez L."/>
            <person name="Fernandez-Garayzabal J.F."/>
            <person name="Vela A.I."/>
        </authorList>
    </citation>
    <scope>NUCLEOTIDE SEQUENCE [LARGE SCALE GENOMIC DNA]</scope>
    <source>
        <strain evidence="3 4">CECT 9157</strain>
    </source>
</reference>
<proteinExistence type="predicted"/>
<keyword evidence="4" id="KW-1185">Reference proteome</keyword>
<sequence length="262" mass="31164">MFLLWQLFNLAIIIVMVGLWGFFIKNLLNEVRKGKKRAEDNQWRQASVKKQTQQPSNRQMRNQQLQRARNVQSTRNRNEQQQSSRRNTTPIRLKELLKYKPADLYRLLKDHLPDQYKQEIQAIFNSPNSEVELIKFIRRPDVWPMVQKTLSEIASGRHEKSSMMADYKTTNEAPILSETEEDELDWQSLDQESDVFQEEYNQYAKEFDIIVDKMLQTSEGLAVEPSLNRKTHSSHSKKDRQRQKEWLREAVIAQTILERPDF</sequence>
<feature type="region of interest" description="Disordered" evidence="1">
    <location>
        <begin position="39"/>
        <end position="92"/>
    </location>
</feature>
<keyword evidence="2" id="KW-0472">Membrane</keyword>
<dbReference type="Proteomes" id="UP000501451">
    <property type="component" value="Chromosome"/>
</dbReference>
<protein>
    <submittedName>
        <fullName evidence="3">Uncharacterized protein</fullName>
    </submittedName>
</protein>
<keyword evidence="2" id="KW-0812">Transmembrane</keyword>
<evidence type="ECO:0000313" key="3">
    <source>
        <dbReference type="EMBL" id="QII82749.1"/>
    </source>
</evidence>
<organism evidence="3 4">
    <name type="scientific">Jeotgalibaca arthritidis</name>
    <dbReference type="NCBI Taxonomy" id="1868794"/>
    <lineage>
        <taxon>Bacteria</taxon>
        <taxon>Bacillati</taxon>
        <taxon>Bacillota</taxon>
        <taxon>Bacilli</taxon>
        <taxon>Lactobacillales</taxon>
        <taxon>Carnobacteriaceae</taxon>
        <taxon>Jeotgalibaca</taxon>
    </lineage>
</organism>
<feature type="compositionally biased region" description="Polar residues" evidence="1">
    <location>
        <begin position="43"/>
        <end position="71"/>
    </location>
</feature>
<dbReference type="AlphaFoldDB" id="A0A6G7KBW1"/>
<feature type="transmembrane region" description="Helical" evidence="2">
    <location>
        <begin position="6"/>
        <end position="28"/>
    </location>
</feature>
<evidence type="ECO:0000313" key="4">
    <source>
        <dbReference type="Proteomes" id="UP000501451"/>
    </source>
</evidence>
<feature type="region of interest" description="Disordered" evidence="1">
    <location>
        <begin position="222"/>
        <end position="244"/>
    </location>
</feature>
<accession>A0A6G7KBW1</accession>
<feature type="compositionally biased region" description="Low complexity" evidence="1">
    <location>
        <begin position="72"/>
        <end position="88"/>
    </location>
</feature>
<dbReference type="RefSeq" id="WP_166163443.1">
    <property type="nucleotide sequence ID" value="NZ_CP049740.1"/>
</dbReference>
<keyword evidence="2" id="KW-1133">Transmembrane helix</keyword>
<evidence type="ECO:0000256" key="1">
    <source>
        <dbReference type="SAM" id="MobiDB-lite"/>
    </source>
</evidence>
<dbReference type="KEGG" id="jar:G7057_10080"/>
<evidence type="ECO:0000256" key="2">
    <source>
        <dbReference type="SAM" id="Phobius"/>
    </source>
</evidence>